<dbReference type="InterPro" id="IPR042099">
    <property type="entry name" value="ANL_N_sf"/>
</dbReference>
<evidence type="ECO:0000256" key="1">
    <source>
        <dbReference type="ARBA" id="ARBA00006432"/>
    </source>
</evidence>
<sequence>MIGSLLQVLWKMGLLSPLGLFSLISTIYTEGINLMVLVRLAEKKYGNKIALVSDKESFTYSQLAKQCEVASIYLKNNYHIGTELRVAFLCKNHHYFVQSIFAVSRLGANIYLLNPDISKNQFKQLVDAYNFDLYIHDEEAFSLIDEHHLSHQAIISNFASNINENIKMREVPLKKSSKSSLVLLTGGTTGTPKEAIHKPSILNYLNPFLTLLKRLKLMQYQTAYIATPLYHGYGIAILLTFIALGKKTIISENFRAEKSSKIISEHKVEVITVVPLMIHKLLQVSSNDLSSLQCIASGGAKLNAKLIAEVNNKLGQVLYNLYGTSEAGLNIIATPQDLQYSSYTIGRLVKGVRLQTIHNGKPLKEGQVGQLCIKNKWSMKNKGASWIETGDLGYRDPNGYYFLCGRTDDLVISAGVNIYPIEVEQVLILHPSVEEVAIVGIPDEQYGQRLVAYVELKSSTEHLTKDILIEWLSLRVSRLQLPKEIVFVDQLPYTALGKLNKKQLA</sequence>
<dbReference type="PANTHER" id="PTHR43201">
    <property type="entry name" value="ACYL-COA SYNTHETASE"/>
    <property type="match status" value="1"/>
</dbReference>
<dbReference type="Pfam" id="PF13193">
    <property type="entry name" value="AMP-binding_C"/>
    <property type="match status" value="1"/>
</dbReference>
<dbReference type="PANTHER" id="PTHR43201:SF5">
    <property type="entry name" value="MEDIUM-CHAIN ACYL-COA LIGASE ACSF2, MITOCHONDRIAL"/>
    <property type="match status" value="1"/>
</dbReference>
<gene>
    <name evidence="6" type="ORF">H9650_18095</name>
</gene>
<evidence type="ECO:0000256" key="2">
    <source>
        <dbReference type="ARBA" id="ARBA00022598"/>
    </source>
</evidence>
<feature type="domain" description="AMP-dependent synthetase/ligase" evidence="4">
    <location>
        <begin position="43"/>
        <end position="380"/>
    </location>
</feature>
<dbReference type="InterPro" id="IPR025110">
    <property type="entry name" value="AMP-bd_C"/>
</dbReference>
<keyword evidence="3" id="KW-1133">Transmembrane helix</keyword>
<proteinExistence type="inferred from homology"/>
<dbReference type="Proteomes" id="UP000640786">
    <property type="component" value="Unassembled WGS sequence"/>
</dbReference>
<evidence type="ECO:0000259" key="4">
    <source>
        <dbReference type="Pfam" id="PF00501"/>
    </source>
</evidence>
<keyword evidence="3" id="KW-0472">Membrane</keyword>
<comment type="caution">
    <text evidence="6">The sequence shown here is derived from an EMBL/GenBank/DDBJ whole genome shotgun (WGS) entry which is preliminary data.</text>
</comment>
<dbReference type="SUPFAM" id="SSF56801">
    <property type="entry name" value="Acetyl-CoA synthetase-like"/>
    <property type="match status" value="1"/>
</dbReference>
<dbReference type="Gene3D" id="3.30.300.30">
    <property type="match status" value="1"/>
</dbReference>
<accession>A0ABR8RE61</accession>
<feature type="transmembrane region" description="Helical" evidence="3">
    <location>
        <begin position="223"/>
        <end position="244"/>
    </location>
</feature>
<dbReference type="InterPro" id="IPR045851">
    <property type="entry name" value="AMP-bd_C_sf"/>
</dbReference>
<evidence type="ECO:0000259" key="5">
    <source>
        <dbReference type="Pfam" id="PF13193"/>
    </source>
</evidence>
<name>A0ABR8RE61_9BACI</name>
<dbReference type="RefSeq" id="WP_191697858.1">
    <property type="nucleotide sequence ID" value="NZ_JACSQO010000012.1"/>
</dbReference>
<comment type="similarity">
    <text evidence="1">Belongs to the ATP-dependent AMP-binding enzyme family.</text>
</comment>
<evidence type="ECO:0000256" key="3">
    <source>
        <dbReference type="SAM" id="Phobius"/>
    </source>
</evidence>
<dbReference type="Gene3D" id="3.40.50.12780">
    <property type="entry name" value="N-terminal domain of ligase-like"/>
    <property type="match status" value="1"/>
</dbReference>
<feature type="domain" description="AMP-binding enzyme C-terminal" evidence="5">
    <location>
        <begin position="422"/>
        <end position="498"/>
    </location>
</feature>
<protein>
    <submittedName>
        <fullName evidence="6">AMP-binding protein</fullName>
    </submittedName>
</protein>
<dbReference type="InterPro" id="IPR000873">
    <property type="entry name" value="AMP-dep_synth/lig_dom"/>
</dbReference>
<keyword evidence="3" id="KW-0812">Transmembrane</keyword>
<keyword evidence="7" id="KW-1185">Reference proteome</keyword>
<dbReference type="PROSITE" id="PS00455">
    <property type="entry name" value="AMP_BINDING"/>
    <property type="match status" value="1"/>
</dbReference>
<dbReference type="EMBL" id="JACSQO010000012">
    <property type="protein sequence ID" value="MBD7946019.1"/>
    <property type="molecule type" value="Genomic_DNA"/>
</dbReference>
<evidence type="ECO:0000313" key="7">
    <source>
        <dbReference type="Proteomes" id="UP000640786"/>
    </source>
</evidence>
<dbReference type="CDD" id="cd04433">
    <property type="entry name" value="AFD_class_I"/>
    <property type="match status" value="1"/>
</dbReference>
<dbReference type="InterPro" id="IPR020845">
    <property type="entry name" value="AMP-binding_CS"/>
</dbReference>
<keyword evidence="2" id="KW-0436">Ligase</keyword>
<evidence type="ECO:0000313" key="6">
    <source>
        <dbReference type="EMBL" id="MBD7946019.1"/>
    </source>
</evidence>
<reference evidence="6 7" key="1">
    <citation type="submission" date="2020-08" db="EMBL/GenBank/DDBJ databases">
        <title>A Genomic Blueprint of the Chicken Gut Microbiome.</title>
        <authorList>
            <person name="Gilroy R."/>
            <person name="Ravi A."/>
            <person name="Getino M."/>
            <person name="Pursley I."/>
            <person name="Horton D.L."/>
            <person name="Alikhan N.-F."/>
            <person name="Baker D."/>
            <person name="Gharbi K."/>
            <person name="Hall N."/>
            <person name="Watson M."/>
            <person name="Adriaenssens E.M."/>
            <person name="Foster-Nyarko E."/>
            <person name="Jarju S."/>
            <person name="Secka A."/>
            <person name="Antonio M."/>
            <person name="Oren A."/>
            <person name="Chaudhuri R."/>
            <person name="La Ragione R.M."/>
            <person name="Hildebrand F."/>
            <person name="Pallen M.J."/>
        </authorList>
    </citation>
    <scope>NUCLEOTIDE SEQUENCE [LARGE SCALE GENOMIC DNA]</scope>
    <source>
        <strain evidence="6 7">Sa2BUA9</strain>
    </source>
</reference>
<organism evidence="6 7">
    <name type="scientific">Psychrobacillus faecigallinarum</name>
    <dbReference type="NCBI Taxonomy" id="2762235"/>
    <lineage>
        <taxon>Bacteria</taxon>
        <taxon>Bacillati</taxon>
        <taxon>Bacillota</taxon>
        <taxon>Bacilli</taxon>
        <taxon>Bacillales</taxon>
        <taxon>Bacillaceae</taxon>
        <taxon>Psychrobacillus</taxon>
    </lineage>
</organism>
<feature type="transmembrane region" description="Helical" evidence="3">
    <location>
        <begin position="20"/>
        <end position="41"/>
    </location>
</feature>
<dbReference type="Pfam" id="PF00501">
    <property type="entry name" value="AMP-binding"/>
    <property type="match status" value="1"/>
</dbReference>